<evidence type="ECO:0000313" key="2">
    <source>
        <dbReference type="EMBL" id="RIB04113.1"/>
    </source>
</evidence>
<evidence type="ECO:0000256" key="1">
    <source>
        <dbReference type="SAM" id="MobiDB-lite"/>
    </source>
</evidence>
<organism evidence="2 3">
    <name type="scientific">Gigaspora rosea</name>
    <dbReference type="NCBI Taxonomy" id="44941"/>
    <lineage>
        <taxon>Eukaryota</taxon>
        <taxon>Fungi</taxon>
        <taxon>Fungi incertae sedis</taxon>
        <taxon>Mucoromycota</taxon>
        <taxon>Glomeromycotina</taxon>
        <taxon>Glomeromycetes</taxon>
        <taxon>Diversisporales</taxon>
        <taxon>Gigasporaceae</taxon>
        <taxon>Gigaspora</taxon>
    </lineage>
</organism>
<accession>A0A397U9Y7</accession>
<sequence>MTPKMMINFEHVYGVAVNKLQNPSYTAREGGLRRFVLLHNFLRKFESQDDDDVKKDEADWLNSVLDGLVEEEDEDGGYVFITTKSNDVFRPYNEYSEYNEYKEYNKYHEYNEYNYMDLLQNNVEMEFEVQVAEDIMIPQDISSNEPTHFGPTHFDPTHFDPQFDPTHFDPTHFDPTHFDPTHFDPGGVQRMEIDEDDEEDEDDEDVDTPSNSLIDSPIDSYGPHFEKTRLLSADNNINMLENAYGTLSHEDFHPYWKDNSIIALHL</sequence>
<reference evidence="2 3" key="1">
    <citation type="submission" date="2018-06" db="EMBL/GenBank/DDBJ databases">
        <title>Comparative genomics reveals the genomic features of Rhizophagus irregularis, R. cerebriforme, R. diaphanum and Gigaspora rosea, and their symbiotic lifestyle signature.</title>
        <authorList>
            <person name="Morin E."/>
            <person name="San Clemente H."/>
            <person name="Chen E.C.H."/>
            <person name="De La Providencia I."/>
            <person name="Hainaut M."/>
            <person name="Kuo A."/>
            <person name="Kohler A."/>
            <person name="Murat C."/>
            <person name="Tang N."/>
            <person name="Roy S."/>
            <person name="Loubradou J."/>
            <person name="Henrissat B."/>
            <person name="Grigoriev I.V."/>
            <person name="Corradi N."/>
            <person name="Roux C."/>
            <person name="Martin F.M."/>
        </authorList>
    </citation>
    <scope>NUCLEOTIDE SEQUENCE [LARGE SCALE GENOMIC DNA]</scope>
    <source>
        <strain evidence="2 3">DAOM 194757</strain>
    </source>
</reference>
<name>A0A397U9Y7_9GLOM</name>
<dbReference type="OrthoDB" id="2372098at2759"/>
<dbReference type="AlphaFoldDB" id="A0A397U9Y7"/>
<dbReference type="EMBL" id="QKWP01002250">
    <property type="protein sequence ID" value="RIB04113.1"/>
    <property type="molecule type" value="Genomic_DNA"/>
</dbReference>
<dbReference type="Proteomes" id="UP000266673">
    <property type="component" value="Unassembled WGS sequence"/>
</dbReference>
<feature type="region of interest" description="Disordered" evidence="1">
    <location>
        <begin position="194"/>
        <end position="221"/>
    </location>
</feature>
<gene>
    <name evidence="2" type="ORF">C2G38_2223219</name>
</gene>
<feature type="compositionally biased region" description="Acidic residues" evidence="1">
    <location>
        <begin position="194"/>
        <end position="207"/>
    </location>
</feature>
<evidence type="ECO:0000313" key="3">
    <source>
        <dbReference type="Proteomes" id="UP000266673"/>
    </source>
</evidence>
<proteinExistence type="predicted"/>
<keyword evidence="3" id="KW-1185">Reference proteome</keyword>
<protein>
    <submittedName>
        <fullName evidence="2">Uncharacterized protein</fullName>
    </submittedName>
</protein>
<comment type="caution">
    <text evidence="2">The sequence shown here is derived from an EMBL/GenBank/DDBJ whole genome shotgun (WGS) entry which is preliminary data.</text>
</comment>